<dbReference type="PANTHER" id="PTHR43798">
    <property type="entry name" value="MONOACYLGLYCEROL LIPASE"/>
    <property type="match status" value="1"/>
</dbReference>
<keyword evidence="4" id="KW-1185">Reference proteome</keyword>
<dbReference type="EMBL" id="JADBDY010000001">
    <property type="protein sequence ID" value="MBE1460631.1"/>
    <property type="molecule type" value="Genomic_DNA"/>
</dbReference>
<evidence type="ECO:0000313" key="3">
    <source>
        <dbReference type="EMBL" id="MBE1460631.1"/>
    </source>
</evidence>
<comment type="caution">
    <text evidence="3">The sequence shown here is derived from an EMBL/GenBank/DDBJ whole genome shotgun (WGS) entry which is preliminary data.</text>
</comment>
<evidence type="ECO:0000313" key="4">
    <source>
        <dbReference type="Proteomes" id="UP000598217"/>
    </source>
</evidence>
<dbReference type="SUPFAM" id="SSF53474">
    <property type="entry name" value="alpha/beta-Hydrolases"/>
    <property type="match status" value="1"/>
</dbReference>
<evidence type="ECO:0000256" key="1">
    <source>
        <dbReference type="SAM" id="MobiDB-lite"/>
    </source>
</evidence>
<accession>A0ABR9HNQ4</accession>
<dbReference type="PANTHER" id="PTHR43798:SF33">
    <property type="entry name" value="HYDROLASE, PUTATIVE (AFU_ORTHOLOGUE AFUA_2G14860)-RELATED"/>
    <property type="match status" value="1"/>
</dbReference>
<feature type="region of interest" description="Disordered" evidence="1">
    <location>
        <begin position="151"/>
        <end position="172"/>
    </location>
</feature>
<dbReference type="Proteomes" id="UP000598217">
    <property type="component" value="Unassembled WGS sequence"/>
</dbReference>
<dbReference type="InterPro" id="IPR050266">
    <property type="entry name" value="AB_hydrolase_sf"/>
</dbReference>
<dbReference type="Pfam" id="PF00561">
    <property type="entry name" value="Abhydrolase_1"/>
    <property type="match status" value="1"/>
</dbReference>
<reference evidence="3 4" key="1">
    <citation type="submission" date="2020-10" db="EMBL/GenBank/DDBJ databases">
        <title>Sequencing the genomes of 1000 actinobacteria strains.</title>
        <authorList>
            <person name="Klenk H.-P."/>
        </authorList>
    </citation>
    <scope>NUCLEOTIDE SEQUENCE [LARGE SCALE GENOMIC DNA]</scope>
    <source>
        <strain evidence="3 4">DSM 45157</strain>
    </source>
</reference>
<organism evidence="3 4">
    <name type="scientific">Nocardiopsis terrae</name>
    <dbReference type="NCBI Taxonomy" id="372655"/>
    <lineage>
        <taxon>Bacteria</taxon>
        <taxon>Bacillati</taxon>
        <taxon>Actinomycetota</taxon>
        <taxon>Actinomycetes</taxon>
        <taxon>Streptosporangiales</taxon>
        <taxon>Nocardiopsidaceae</taxon>
        <taxon>Nocardiopsis</taxon>
    </lineage>
</organism>
<dbReference type="RefSeq" id="WP_191267782.1">
    <property type="nucleotide sequence ID" value="NZ_BMXJ01000001.1"/>
</dbReference>
<dbReference type="Gene3D" id="3.40.50.1820">
    <property type="entry name" value="alpha/beta hydrolase"/>
    <property type="match status" value="1"/>
</dbReference>
<feature type="domain" description="AB hydrolase-1" evidence="2">
    <location>
        <begin position="16"/>
        <end position="249"/>
    </location>
</feature>
<dbReference type="PRINTS" id="PR00111">
    <property type="entry name" value="ABHYDROLASE"/>
</dbReference>
<sequence length="274" mass="29374">MNPGNIAYDRWGSGRPVILLHGLGDRRQSWRAVAPRLTGDYEVVAVDLPGFGESPAPDRSESYDVASLVRVVREFCELHGFERPHLAGNSLGGSIALELGVQGVAGSVTVFSPAGFSDRFARWGMRTAGLAANLAARVPLTVRERLADTPPARAAARRALRGDPASPGARTARFGVRELEPGGSYVRLVPRIADYDFTARPIPCPVTVAWGDRDRMLPPSGAGHAHRRIPGARMVSLIGAGHIPMADDPLAVSGHIRWTCRAGDRVLSPSRVRS</sequence>
<name>A0ABR9HNQ4_9ACTN</name>
<dbReference type="InterPro" id="IPR000073">
    <property type="entry name" value="AB_hydrolase_1"/>
</dbReference>
<protein>
    <submittedName>
        <fullName evidence="3">Pimeloyl-ACP methyl ester carboxylesterase</fullName>
    </submittedName>
</protein>
<gene>
    <name evidence="3" type="ORF">H4W79_004845</name>
</gene>
<evidence type="ECO:0000259" key="2">
    <source>
        <dbReference type="Pfam" id="PF00561"/>
    </source>
</evidence>
<dbReference type="InterPro" id="IPR029058">
    <property type="entry name" value="AB_hydrolase_fold"/>
</dbReference>
<proteinExistence type="predicted"/>